<gene>
    <name evidence="1" type="ORF">EI693_14480</name>
</gene>
<accession>A0ABN5TH19</accession>
<sequence>MNNTHDQAMHYVYQQVLQRIFEHLNQAQRASIQLLMQRLLVIAGGHAQIADLRLVLLHGGDQRSAHLLAYLRAAQLSIALRHHATFRLRVLIARSPGLDRATLASHERCFSALFLHDDPRVELLLSDGERLEPFIAGETSGGGQLGDAGKAWLLFGHLSGGQPDALLGGQAYLMLAEGLSQALAGADPEGGVDALVTVVPAVQRRRLLAWARRCLSQACDAAPPALPQCVRVLTQQLAQLRYRLDDPAPSVQVALPAQAARPLRVVAVDDLLQLDDGASLEHMLGRREVLPCQLQGPAGLFDPLALAHLHGLHGQYVSLLGYREGVQGLLQRLGQSQLAWPEEYSLQAQASFAQAYGVSEEQLVCLLLTPFEARGRNLERYVQRCHPRMRVALPYLHRALQGRPCPALVSQWLVDVSGLELVHLRALYAGTLPAQVSLQAQVLARRDLWLRLLPLPAQEQVDPQRLRRG</sequence>
<dbReference type="Proteomes" id="UP000272622">
    <property type="component" value="Chromosome"/>
</dbReference>
<evidence type="ECO:0000313" key="1">
    <source>
        <dbReference type="EMBL" id="AZL74220.1"/>
    </source>
</evidence>
<proteinExistence type="predicted"/>
<keyword evidence="2" id="KW-1185">Reference proteome</keyword>
<reference evidence="1 2" key="1">
    <citation type="submission" date="2018-12" db="EMBL/GenBank/DDBJ databases">
        <authorList>
            <person name="Li S."/>
            <person name="Yang R."/>
            <person name="Chen G."/>
            <person name="Zou L."/>
            <person name="Zhang C."/>
            <person name="Chen Y."/>
            <person name="Liu Z."/>
            <person name="Li Y."/>
            <person name="Yan Y."/>
            <person name="Huang M."/>
            <person name="Chen T."/>
        </authorList>
    </citation>
    <scope>NUCLEOTIDE SEQUENCE [LARGE SCALE GENOMIC DNA]</scope>
    <source>
        <strain evidence="1 2">2014</strain>
    </source>
</reference>
<evidence type="ECO:0000313" key="2">
    <source>
        <dbReference type="Proteomes" id="UP000272622"/>
    </source>
</evidence>
<name>A0ABN5TH19_9PSED</name>
<organism evidence="1 2">
    <name type="scientific">Pseudomonas oryziphila</name>
    <dbReference type="NCBI Taxonomy" id="2894079"/>
    <lineage>
        <taxon>Bacteria</taxon>
        <taxon>Pseudomonadati</taxon>
        <taxon>Pseudomonadota</taxon>
        <taxon>Gammaproteobacteria</taxon>
        <taxon>Pseudomonadales</taxon>
        <taxon>Pseudomonadaceae</taxon>
        <taxon>Pseudomonas</taxon>
    </lineage>
</organism>
<dbReference type="EMBL" id="CP034337">
    <property type="protein sequence ID" value="AZL74220.1"/>
    <property type="molecule type" value="Genomic_DNA"/>
</dbReference>
<protein>
    <submittedName>
        <fullName evidence="1">Uncharacterized protein</fullName>
    </submittedName>
</protein>
<dbReference type="RefSeq" id="WP_125464310.1">
    <property type="nucleotide sequence ID" value="NZ_CP034337.1"/>
</dbReference>